<keyword evidence="5" id="KW-0028">Amino-acid biosynthesis</keyword>
<dbReference type="InterPro" id="IPR010169">
    <property type="entry name" value="AcOrn-deacetyl"/>
</dbReference>
<evidence type="ECO:0000256" key="8">
    <source>
        <dbReference type="ARBA" id="ARBA00022833"/>
    </source>
</evidence>
<dbReference type="Gene3D" id="3.40.630.10">
    <property type="entry name" value="Zn peptidases"/>
    <property type="match status" value="1"/>
</dbReference>
<dbReference type="RefSeq" id="WP_369601150.1">
    <property type="nucleotide sequence ID" value="NZ_CP154858.1"/>
</dbReference>
<dbReference type="EC" id="3.5.1.16" evidence="11"/>
<name>A0AB39UWK0_9GAMM</name>
<evidence type="ECO:0000256" key="5">
    <source>
        <dbReference type="ARBA" id="ARBA00022605"/>
    </source>
</evidence>
<dbReference type="PANTHER" id="PTHR43808:SF1">
    <property type="entry name" value="ACETYLORNITHINE DEACETYLASE"/>
    <property type="match status" value="1"/>
</dbReference>
<dbReference type="SUPFAM" id="SSF55031">
    <property type="entry name" value="Bacterial exopeptidase dimerisation domain"/>
    <property type="match status" value="1"/>
</dbReference>
<comment type="subcellular location">
    <subcellularLocation>
        <location evidence="1">Cytoplasm</location>
    </subcellularLocation>
</comment>
<dbReference type="GO" id="GO:0006526">
    <property type="term" value="P:L-arginine biosynthetic process"/>
    <property type="evidence" value="ECO:0007669"/>
    <property type="project" value="UniProtKB-KW"/>
</dbReference>
<dbReference type="InterPro" id="IPR011650">
    <property type="entry name" value="Peptidase_M20_dimer"/>
</dbReference>
<evidence type="ECO:0000313" key="11">
    <source>
        <dbReference type="EMBL" id="XDT72136.1"/>
    </source>
</evidence>
<keyword evidence="4" id="KW-0055">Arginine biosynthesis</keyword>
<dbReference type="InterPro" id="IPR050072">
    <property type="entry name" value="Peptidase_M20A"/>
</dbReference>
<keyword evidence="6" id="KW-0479">Metal-binding</keyword>
<dbReference type="PANTHER" id="PTHR43808">
    <property type="entry name" value="ACETYLORNITHINE DEACETYLASE"/>
    <property type="match status" value="1"/>
</dbReference>
<evidence type="ECO:0000256" key="9">
    <source>
        <dbReference type="ARBA" id="ARBA00023285"/>
    </source>
</evidence>
<dbReference type="FunFam" id="3.30.70.360:FF:000003">
    <property type="entry name" value="Acetylornithine deacetylase"/>
    <property type="match status" value="1"/>
</dbReference>
<keyword evidence="9" id="KW-0170">Cobalt</keyword>
<keyword evidence="7 11" id="KW-0378">Hydrolase</keyword>
<evidence type="ECO:0000256" key="6">
    <source>
        <dbReference type="ARBA" id="ARBA00022723"/>
    </source>
</evidence>
<dbReference type="NCBIfam" id="TIGR01892">
    <property type="entry name" value="AcOrn-deacetyl"/>
    <property type="match status" value="1"/>
</dbReference>
<dbReference type="KEGG" id="tcd:AAIA72_15260"/>
<dbReference type="GO" id="GO:0046872">
    <property type="term" value="F:metal ion binding"/>
    <property type="evidence" value="ECO:0007669"/>
    <property type="project" value="UniProtKB-KW"/>
</dbReference>
<comment type="similarity">
    <text evidence="2">Belongs to the peptidase M20A family. ArgE subfamily.</text>
</comment>
<protein>
    <submittedName>
        <fullName evidence="11">Acetylornithine deacetylase</fullName>
        <ecNumber evidence="11">3.5.1.16</ecNumber>
    </submittedName>
</protein>
<dbReference type="AlphaFoldDB" id="A0AB39UWK0"/>
<keyword evidence="3" id="KW-0963">Cytoplasm</keyword>
<dbReference type="SUPFAM" id="SSF53187">
    <property type="entry name" value="Zn-dependent exopeptidases"/>
    <property type="match status" value="1"/>
</dbReference>
<dbReference type="Gene3D" id="3.30.70.360">
    <property type="match status" value="1"/>
</dbReference>
<dbReference type="InterPro" id="IPR002933">
    <property type="entry name" value="Peptidase_M20"/>
</dbReference>
<evidence type="ECO:0000259" key="10">
    <source>
        <dbReference type="Pfam" id="PF07687"/>
    </source>
</evidence>
<dbReference type="CDD" id="cd03894">
    <property type="entry name" value="M20_ArgE"/>
    <property type="match status" value="1"/>
</dbReference>
<feature type="domain" description="Peptidase M20 dimerisation" evidence="10">
    <location>
        <begin position="174"/>
        <end position="285"/>
    </location>
</feature>
<keyword evidence="8" id="KW-0862">Zinc</keyword>
<dbReference type="EMBL" id="CP154858">
    <property type="protein sequence ID" value="XDT72136.1"/>
    <property type="molecule type" value="Genomic_DNA"/>
</dbReference>
<dbReference type="Pfam" id="PF01546">
    <property type="entry name" value="Peptidase_M20"/>
    <property type="match status" value="1"/>
</dbReference>
<gene>
    <name evidence="11" type="primary">argE</name>
    <name evidence="11" type="ORF">AAIA72_15260</name>
</gene>
<dbReference type="Pfam" id="PF07687">
    <property type="entry name" value="M20_dimer"/>
    <property type="match status" value="1"/>
</dbReference>
<dbReference type="GO" id="GO:0008777">
    <property type="term" value="F:acetylornithine deacetylase activity"/>
    <property type="evidence" value="ECO:0007669"/>
    <property type="project" value="UniProtKB-EC"/>
</dbReference>
<dbReference type="NCBIfam" id="NF003474">
    <property type="entry name" value="PRK05111.1"/>
    <property type="match status" value="1"/>
</dbReference>
<evidence type="ECO:0000256" key="1">
    <source>
        <dbReference type="ARBA" id="ARBA00004496"/>
    </source>
</evidence>
<accession>A0AB39UWK0</accession>
<sequence length="385" mass="42171">MNLNRIREQLARLVAEPSVSSALPEWDQSNKGVIDLLANWCEDLGCRVEVQPVSEAPEKYNLIATLGEGENGLILSGHSDTVPWDADRWRDDPFTLTEADERWYGLGVCDMKGFFPIALAAMAAQKSRLRRPVTLIATADEESSMSGIQRLVRSHGRLGRYAIIGEPTGMAPVYQHKGILISSLSIEGRSGHSSNPALGASALEAMADALHALRRVRASWADRYRDPAFEVAVPTLNFGCIHGGDNANRICGHCELQFDVRLHPGMDIRETESMLRDAVAPVAEDWGVTIRLNQIFAGVPPFRQTPEADLVRFSADQTGQPPKSVAFATEAPFLAAQGIETVVLGPGHIDQAHQPNEYMDLRFVPAMQRYLEAAVDRYCTGSTPG</sequence>
<evidence type="ECO:0000256" key="2">
    <source>
        <dbReference type="ARBA" id="ARBA00005691"/>
    </source>
</evidence>
<evidence type="ECO:0000256" key="3">
    <source>
        <dbReference type="ARBA" id="ARBA00022490"/>
    </source>
</evidence>
<proteinExistence type="inferred from homology"/>
<reference evidence="11" key="1">
    <citation type="submission" date="2024-05" db="EMBL/GenBank/DDBJ databases">
        <title>Genome sequencing of novel strain.</title>
        <authorList>
            <person name="Ganbat D."/>
            <person name="Ganbat S."/>
            <person name="Lee S.-J."/>
        </authorList>
    </citation>
    <scope>NUCLEOTIDE SEQUENCE</scope>
    <source>
        <strain evidence="11">SMD15-11</strain>
    </source>
</reference>
<evidence type="ECO:0000256" key="7">
    <source>
        <dbReference type="ARBA" id="ARBA00022801"/>
    </source>
</evidence>
<organism evidence="11">
    <name type="scientific">Thermohahella caldifontis</name>
    <dbReference type="NCBI Taxonomy" id="3142973"/>
    <lineage>
        <taxon>Bacteria</taxon>
        <taxon>Pseudomonadati</taxon>
        <taxon>Pseudomonadota</taxon>
        <taxon>Gammaproteobacteria</taxon>
        <taxon>Oceanospirillales</taxon>
        <taxon>Hahellaceae</taxon>
        <taxon>Thermohahella</taxon>
    </lineage>
</organism>
<dbReference type="InterPro" id="IPR036264">
    <property type="entry name" value="Bact_exopeptidase_dim_dom"/>
</dbReference>
<dbReference type="GO" id="GO:0005737">
    <property type="term" value="C:cytoplasm"/>
    <property type="evidence" value="ECO:0007669"/>
    <property type="project" value="UniProtKB-SubCell"/>
</dbReference>
<evidence type="ECO:0000256" key="4">
    <source>
        <dbReference type="ARBA" id="ARBA00022571"/>
    </source>
</evidence>